<gene>
    <name evidence="11" type="ORF">TVAG_136860</name>
</gene>
<dbReference type="InterPro" id="IPR051138">
    <property type="entry name" value="PIM_Ser/Thr_kinase"/>
</dbReference>
<dbReference type="PANTHER" id="PTHR22984">
    <property type="entry name" value="SERINE/THREONINE-PROTEIN KINASE PIM"/>
    <property type="match status" value="1"/>
</dbReference>
<keyword evidence="7" id="KW-0067">ATP-binding</keyword>
<evidence type="ECO:0000256" key="9">
    <source>
        <dbReference type="ARBA" id="ARBA00048679"/>
    </source>
</evidence>
<dbReference type="GO" id="GO:0005524">
    <property type="term" value="F:ATP binding"/>
    <property type="evidence" value="ECO:0007669"/>
    <property type="project" value="UniProtKB-KW"/>
</dbReference>
<organism evidence="11 12">
    <name type="scientific">Trichomonas vaginalis (strain ATCC PRA-98 / G3)</name>
    <dbReference type="NCBI Taxonomy" id="412133"/>
    <lineage>
        <taxon>Eukaryota</taxon>
        <taxon>Metamonada</taxon>
        <taxon>Parabasalia</taxon>
        <taxon>Trichomonadida</taxon>
        <taxon>Trichomonadidae</taxon>
        <taxon>Trichomonas</taxon>
    </lineage>
</organism>
<dbReference type="VEuPathDB" id="TrichDB:TVAG_136860"/>
<evidence type="ECO:0000313" key="12">
    <source>
        <dbReference type="Proteomes" id="UP000001542"/>
    </source>
</evidence>
<dbReference type="VEuPathDB" id="TrichDB:TVAGG3_0186950"/>
<protein>
    <recommendedName>
        <fullName evidence="2">non-specific serine/threonine protein kinase</fullName>
        <ecNumber evidence="2">2.7.11.1</ecNumber>
    </recommendedName>
</protein>
<evidence type="ECO:0000313" key="11">
    <source>
        <dbReference type="EMBL" id="EAX85249.1"/>
    </source>
</evidence>
<reference evidence="11" key="1">
    <citation type="submission" date="2006-10" db="EMBL/GenBank/DDBJ databases">
        <authorList>
            <person name="Amadeo P."/>
            <person name="Zhao Q."/>
            <person name="Wortman J."/>
            <person name="Fraser-Liggett C."/>
            <person name="Carlton J."/>
        </authorList>
    </citation>
    <scope>NUCLEOTIDE SEQUENCE</scope>
    <source>
        <strain evidence="11">G3</strain>
    </source>
</reference>
<dbReference type="GO" id="GO:0004674">
    <property type="term" value="F:protein serine/threonine kinase activity"/>
    <property type="evidence" value="ECO:0000318"/>
    <property type="project" value="GO_Central"/>
</dbReference>
<dbReference type="EC" id="2.7.11.1" evidence="2"/>
<keyword evidence="5" id="KW-0547">Nucleotide-binding</keyword>
<dbReference type="RefSeq" id="XP_001298179.1">
    <property type="nucleotide sequence ID" value="XM_001298178.1"/>
</dbReference>
<evidence type="ECO:0000256" key="8">
    <source>
        <dbReference type="ARBA" id="ARBA00047899"/>
    </source>
</evidence>
<evidence type="ECO:0000256" key="6">
    <source>
        <dbReference type="ARBA" id="ARBA00022777"/>
    </source>
</evidence>
<reference evidence="11" key="2">
    <citation type="journal article" date="2007" name="Science">
        <title>Draft genome sequence of the sexually transmitted pathogen Trichomonas vaginalis.</title>
        <authorList>
            <person name="Carlton J.M."/>
            <person name="Hirt R.P."/>
            <person name="Silva J.C."/>
            <person name="Delcher A.L."/>
            <person name="Schatz M."/>
            <person name="Zhao Q."/>
            <person name="Wortman J.R."/>
            <person name="Bidwell S.L."/>
            <person name="Alsmark U.C.M."/>
            <person name="Besteiro S."/>
            <person name="Sicheritz-Ponten T."/>
            <person name="Noel C.J."/>
            <person name="Dacks J.B."/>
            <person name="Foster P.G."/>
            <person name="Simillion C."/>
            <person name="Van de Peer Y."/>
            <person name="Miranda-Saavedra D."/>
            <person name="Barton G.J."/>
            <person name="Westrop G.D."/>
            <person name="Mueller S."/>
            <person name="Dessi D."/>
            <person name="Fiori P.L."/>
            <person name="Ren Q."/>
            <person name="Paulsen I."/>
            <person name="Zhang H."/>
            <person name="Bastida-Corcuera F.D."/>
            <person name="Simoes-Barbosa A."/>
            <person name="Brown M.T."/>
            <person name="Hayes R.D."/>
            <person name="Mukherjee M."/>
            <person name="Okumura C.Y."/>
            <person name="Schneider R."/>
            <person name="Smith A.J."/>
            <person name="Vanacova S."/>
            <person name="Villalvazo M."/>
            <person name="Haas B.J."/>
            <person name="Pertea M."/>
            <person name="Feldblyum T.V."/>
            <person name="Utterback T.R."/>
            <person name="Shu C.L."/>
            <person name="Osoegawa K."/>
            <person name="de Jong P.J."/>
            <person name="Hrdy I."/>
            <person name="Horvathova L."/>
            <person name="Zubacova Z."/>
            <person name="Dolezal P."/>
            <person name="Malik S.B."/>
            <person name="Logsdon J.M. Jr."/>
            <person name="Henze K."/>
            <person name="Gupta A."/>
            <person name="Wang C.C."/>
            <person name="Dunne R.L."/>
            <person name="Upcroft J.A."/>
            <person name="Upcroft P."/>
            <person name="White O."/>
            <person name="Salzberg S.L."/>
            <person name="Tang P."/>
            <person name="Chiu C.-H."/>
            <person name="Lee Y.-S."/>
            <person name="Embley T.M."/>
            <person name="Coombs G.H."/>
            <person name="Mottram J.C."/>
            <person name="Tachezy J."/>
            <person name="Fraser-Liggett C.M."/>
            <person name="Johnson P.J."/>
        </authorList>
    </citation>
    <scope>NUCLEOTIDE SEQUENCE [LARGE SCALE GENOMIC DNA]</scope>
    <source>
        <strain evidence="11">G3</strain>
    </source>
</reference>
<sequence>MELMHAERLIGKMKYTQSKKIFSTYKPAKFTSPAFKICAIPITPRFVIVFGIVNGGSICSLSVVNDLISTPANEFDNINTSEYNNARKVALNEYGNASQKMFNQRQKYLEMKSNLNHFDSLAIMNQMKRMFYPNSKYISLTDLILKTKNKALYPFVPSTDEKSVSAYEVFHFLKRADILPQNLMTFPDFLMKFAPEDEILDNCDYSIGLTNHLLPVRTDGYYKAISNIAYSSQKVTEIICQINPLANLNLKLNDFTISQAAEGLGSASISRKWLSRIQKEELSKRIDQLENLEDLVKHELMKRVQDGINEQLTASFLDKMLPVPPIDLRIVQKDTDPNQIQLTVKPNRNIILDDTLHKTIYDTKSKYTLYGRDREQRQIIHALHIPEEEFDKDFTDHIAIVQKVSFASRKISLLVNSFGAIGDGTTRVVIGEGSRALPLSHFLKVHSFLGSDPRSLGVANSILCKSLQILYSLHKLGIILRTFYPENIYLNVETSQTMIGSIFDAQFKDTPILPLPEPFNHPSNPFLPPEYFHEPLEKMTTAFDVWQLGMLLLYTITGYLPKSYGLELLEHLGEDVNDYQKFEKNGQYRSSSFHRTYPRTHFFYDWLKDAKMVGPNERCTGERGECFIRSDDCNLKNPTILDLDHYTLLPYKNSKINYDESKLYLLIIASCLQTDPAKRPQVEDLLRTYCLGQPSSGTEALDVYLKVPNQDVFTSQFFYPITFLLKEETFFFTMGVLQALMFHDEDDEDDGQFAFPLENHAADRILKSVFNLKILDKLVEFAIKRVISRVKLQDVVPTITFSDQYFERLLEFLMRIISSVEKGIGPLVPYTMETVLQIMSLFACNHTIRFSSSMILSDYKSISFLLNHDHSPAFMYTYYKVHGILKYILSSSISIAGSIKFTDEHSEWYFNNFLNFGEANYNISHALCYSIDKQKGNSIKTLQSMWNNGQTTAIARIFNDFRIIQKVLCCLYIHNVREEALSLLQSVLSVSNSKLYDASFRILNFVVMNPIFMQNVNHMMRISVLNDKVRENAIQTAKEMFHTKSPYSLIFSDILFSIFETIREPLFKQIVDEYLKNSNPFLIKFVTKSNFLSKILRNNFLTYNFENSDQHYVDMATDVNESLVLAKNFCNLLYLQNNASKDVDYQIDIKVILSFFYKSFGIIQRESDSISKYLDQQVHRENRFDLKETTFLQEKNKQKEFLISQTQNSILEISVVCLELYKQIAIYMTNNDILNEEFLDVIFQRSMAKFGTSRLRIHPSSKMISFYTEMISFSLTKLSKSSPVFKYFKANILRILDIFNHYFMYYEDLESKNLVESQLSEVYVYHRKLRFNLFKTILIESEDLSPFYKFIEKMLSNHLNFKLDGIQCILNNMKFSIRSEALDMIDYLTRNIEKYKRQFFKLCEVFNANAEKFVENERKMMQVDDNVLLIDQSIKIIEIILNHNLVIEDNELRSLLISIRARYQRQVEESKLKEQRNENRQIIKEVKHRSSLASTSRLKTARRTNIFAPNLSTRNRPATVAAKRSYGVLK</sequence>
<dbReference type="PANTHER" id="PTHR22984:SF25">
    <property type="entry name" value="PROTEIN KINASE DOMAIN-CONTAINING PROTEIN"/>
    <property type="match status" value="1"/>
</dbReference>
<dbReference type="OrthoDB" id="291557at2759"/>
<dbReference type="EMBL" id="DS115014">
    <property type="protein sequence ID" value="EAX85249.1"/>
    <property type="molecule type" value="Genomic_DNA"/>
</dbReference>
<comment type="subcellular location">
    <subcellularLocation>
        <location evidence="1">Host cell</location>
    </subcellularLocation>
</comment>
<name>A2GC69_TRIV3</name>
<keyword evidence="12" id="KW-1185">Reference proteome</keyword>
<accession>A2GC69</accession>
<comment type="catalytic activity">
    <reaction evidence="8">
        <text>L-threonyl-[protein] + ATP = O-phospho-L-threonyl-[protein] + ADP + H(+)</text>
        <dbReference type="Rhea" id="RHEA:46608"/>
        <dbReference type="Rhea" id="RHEA-COMP:11060"/>
        <dbReference type="Rhea" id="RHEA-COMP:11605"/>
        <dbReference type="ChEBI" id="CHEBI:15378"/>
        <dbReference type="ChEBI" id="CHEBI:30013"/>
        <dbReference type="ChEBI" id="CHEBI:30616"/>
        <dbReference type="ChEBI" id="CHEBI:61977"/>
        <dbReference type="ChEBI" id="CHEBI:456216"/>
        <dbReference type="EC" id="2.7.11.1"/>
    </reaction>
</comment>
<dbReference type="InterPro" id="IPR000719">
    <property type="entry name" value="Prot_kinase_dom"/>
</dbReference>
<dbReference type="GO" id="GO:0005737">
    <property type="term" value="C:cytoplasm"/>
    <property type="evidence" value="ECO:0000318"/>
    <property type="project" value="GO_Central"/>
</dbReference>
<evidence type="ECO:0000256" key="7">
    <source>
        <dbReference type="ARBA" id="ARBA00022840"/>
    </source>
</evidence>
<keyword evidence="3" id="KW-0723">Serine/threonine-protein kinase</keyword>
<dbReference type="InParanoid" id="A2GC69"/>
<dbReference type="PROSITE" id="PS50011">
    <property type="entry name" value="PROTEIN_KINASE_DOM"/>
    <property type="match status" value="1"/>
</dbReference>
<evidence type="ECO:0000256" key="4">
    <source>
        <dbReference type="ARBA" id="ARBA00022679"/>
    </source>
</evidence>
<keyword evidence="6" id="KW-0418">Kinase</keyword>
<dbReference type="KEGG" id="tva:4742887"/>
<dbReference type="Gene3D" id="1.10.510.10">
    <property type="entry name" value="Transferase(Phosphotransferase) domain 1"/>
    <property type="match status" value="1"/>
</dbReference>
<dbReference type="SUPFAM" id="SSF56112">
    <property type="entry name" value="Protein kinase-like (PK-like)"/>
    <property type="match status" value="1"/>
</dbReference>
<evidence type="ECO:0000256" key="5">
    <source>
        <dbReference type="ARBA" id="ARBA00022741"/>
    </source>
</evidence>
<dbReference type="Proteomes" id="UP000001542">
    <property type="component" value="Unassembled WGS sequence"/>
</dbReference>
<dbReference type="InterPro" id="IPR011009">
    <property type="entry name" value="Kinase-like_dom_sf"/>
</dbReference>
<evidence type="ECO:0000259" key="10">
    <source>
        <dbReference type="PROSITE" id="PS50011"/>
    </source>
</evidence>
<evidence type="ECO:0000256" key="2">
    <source>
        <dbReference type="ARBA" id="ARBA00012513"/>
    </source>
</evidence>
<dbReference type="GO" id="GO:0043657">
    <property type="term" value="C:host cell"/>
    <property type="evidence" value="ECO:0007669"/>
    <property type="project" value="UniProtKB-SubCell"/>
</dbReference>
<evidence type="ECO:0000256" key="3">
    <source>
        <dbReference type="ARBA" id="ARBA00022527"/>
    </source>
</evidence>
<feature type="domain" description="Protein kinase" evidence="10">
    <location>
        <begin position="258"/>
        <end position="705"/>
    </location>
</feature>
<comment type="catalytic activity">
    <reaction evidence="9">
        <text>L-seryl-[protein] + ATP = O-phospho-L-seryl-[protein] + ADP + H(+)</text>
        <dbReference type="Rhea" id="RHEA:17989"/>
        <dbReference type="Rhea" id="RHEA-COMP:9863"/>
        <dbReference type="Rhea" id="RHEA-COMP:11604"/>
        <dbReference type="ChEBI" id="CHEBI:15378"/>
        <dbReference type="ChEBI" id="CHEBI:29999"/>
        <dbReference type="ChEBI" id="CHEBI:30616"/>
        <dbReference type="ChEBI" id="CHEBI:83421"/>
        <dbReference type="ChEBI" id="CHEBI:456216"/>
        <dbReference type="EC" id="2.7.11.1"/>
    </reaction>
</comment>
<keyword evidence="4" id="KW-0808">Transferase</keyword>
<proteinExistence type="predicted"/>
<evidence type="ECO:0000256" key="1">
    <source>
        <dbReference type="ARBA" id="ARBA00004340"/>
    </source>
</evidence>